<evidence type="ECO:0000313" key="2">
    <source>
        <dbReference type="Proteomes" id="UP001732700"/>
    </source>
</evidence>
<evidence type="ECO:0000313" key="1">
    <source>
        <dbReference type="EnsemblPlants" id="AVESA.00010b.r2.4AG0607880.1.CDS"/>
    </source>
</evidence>
<sequence length="1148" mass="126530">MQFQSSDYAKMLAKVDGSGAKDLSIDPSTFGFPQDANQEYYNRALQYGYSVSRQGFQDKGFLPGGPNFVLDNASAALGEHQQFDHFFTPLQPVESDGVQVQNNNINIKHCSRPSNASCIDHVEEITYGADGYDNRAISFGSSCNTGILCYPYNSPLQSDNCIADKQDGTWAALVQMQEALEAPNEECSDLTFNNTEISGGNAMQHQVVWDNGCLASPSFTSNYLPFPGEVEATVTNTSAICNLQHSDLQYDNDEGISSFELSVPEYNGATTSHVAERRDEMHPADLRTNHIHDEAFDFMRVTQDRENNISHEQFSSFAKGVDGSVGSGMDKLHGLYDCEEQMEIDSLLNSFGASTDTFPQTYEIFQKGENLVDLDKKVILEDSIPATFVSTTTSYTTQAGASKSAVSDGSSCQQRQSTSQSCGLFYSSASSQWNRMPSSVLPLGGCQNSVSESNPMTSLGTNGKELGLYSGHTSVHQQHNVSSGTKLKLIDNVANPYEGFAMGMDGQFCSQRVNMYHDEALATQGIWAAHRDMLVHSSAHTGHSDIQLPMTQTIVHLPSPDFSMDPNSSFVGAELRKVDQHRSDIQLHLAQTNHVQLPATRLSEDPNSSFIGRTELREVDQHDSDMQLPMAETTYVQLPATSLSKDPNSLTSGQTELKKVEQPDSDMQLPMTQTSDVQLPAMSLSKDPSSSLIRQTELKKFEQHYSDMQLPMTQTNDVQLLAMSSSKDPSSPLIRQTELKNVEQHDLVMQLPMTRTSDVQLPAASLSKDLNSSLIRQPELKKVEQHDSDMLLLMTHTCVVQLPATSLSKDPKSSLIERTGIKKVEQHDSDMQLSMTQTSHAQLPAPSLSKNPYSAFLGGTELKKVDPLDDYSHIVSPQQSIPLSGSKPSHSSGSPINKFDGEVGLRPIKRRRATANVVASEAQIMPEDGTMQRLRTPELDCAHATERLPEKVDGENATAEDSTFVSQAQRRLALTTSLMQHVLPVQPARLLAANVTNAGETAVYHISKVAVSDMYHPVLPSAGDNDNVTQSEYTPRSETSTSGKEDYDILSEVLESFDTKFGKLERSLSRVEKAQTFQDFAAEVRDIERWSILHRFVNLRMFQEYRRLHASAGLDSTPHRFSVSILKRPGDPSAPLDSLDMVQCCLLK</sequence>
<dbReference type="Proteomes" id="UP001732700">
    <property type="component" value="Chromosome 4A"/>
</dbReference>
<reference evidence="1" key="1">
    <citation type="submission" date="2021-05" db="EMBL/GenBank/DDBJ databases">
        <authorList>
            <person name="Scholz U."/>
            <person name="Mascher M."/>
            <person name="Fiebig A."/>
        </authorList>
    </citation>
    <scope>NUCLEOTIDE SEQUENCE [LARGE SCALE GENOMIC DNA]</scope>
</reference>
<name>A0ACD5WAH6_AVESA</name>
<keyword evidence="2" id="KW-1185">Reference proteome</keyword>
<protein>
    <submittedName>
        <fullName evidence="1">Uncharacterized protein</fullName>
    </submittedName>
</protein>
<organism evidence="1 2">
    <name type="scientific">Avena sativa</name>
    <name type="common">Oat</name>
    <dbReference type="NCBI Taxonomy" id="4498"/>
    <lineage>
        <taxon>Eukaryota</taxon>
        <taxon>Viridiplantae</taxon>
        <taxon>Streptophyta</taxon>
        <taxon>Embryophyta</taxon>
        <taxon>Tracheophyta</taxon>
        <taxon>Spermatophyta</taxon>
        <taxon>Magnoliopsida</taxon>
        <taxon>Liliopsida</taxon>
        <taxon>Poales</taxon>
        <taxon>Poaceae</taxon>
        <taxon>BOP clade</taxon>
        <taxon>Pooideae</taxon>
        <taxon>Poodae</taxon>
        <taxon>Poeae</taxon>
        <taxon>Poeae Chloroplast Group 1 (Aveneae type)</taxon>
        <taxon>Aveninae</taxon>
        <taxon>Avena</taxon>
    </lineage>
</organism>
<accession>A0ACD5WAH6</accession>
<dbReference type="EnsemblPlants" id="AVESA.00010b.r2.4AG0607880.1">
    <property type="protein sequence ID" value="AVESA.00010b.r2.4AG0607880.1.CDS"/>
    <property type="gene ID" value="AVESA.00010b.r2.4AG0607880"/>
</dbReference>
<proteinExistence type="predicted"/>
<reference evidence="1" key="2">
    <citation type="submission" date="2025-09" db="UniProtKB">
        <authorList>
            <consortium name="EnsemblPlants"/>
        </authorList>
    </citation>
    <scope>IDENTIFICATION</scope>
</reference>